<evidence type="ECO:0000313" key="3">
    <source>
        <dbReference type="EMBL" id="TFK20845.1"/>
    </source>
</evidence>
<dbReference type="AlphaFoldDB" id="A0A5C3KLI3"/>
<accession>A0A5C3KLI3</accession>
<gene>
    <name evidence="3" type="ORF">FA15DRAFT_759113</name>
</gene>
<organism evidence="3 4">
    <name type="scientific">Coprinopsis marcescibilis</name>
    <name type="common">Agaric fungus</name>
    <name type="synonym">Psathyrella marcescibilis</name>
    <dbReference type="NCBI Taxonomy" id="230819"/>
    <lineage>
        <taxon>Eukaryota</taxon>
        <taxon>Fungi</taxon>
        <taxon>Dikarya</taxon>
        <taxon>Basidiomycota</taxon>
        <taxon>Agaricomycotina</taxon>
        <taxon>Agaricomycetes</taxon>
        <taxon>Agaricomycetidae</taxon>
        <taxon>Agaricales</taxon>
        <taxon>Agaricineae</taxon>
        <taxon>Psathyrellaceae</taxon>
        <taxon>Coprinopsis</taxon>
    </lineage>
</organism>
<dbReference type="Proteomes" id="UP000307440">
    <property type="component" value="Unassembled WGS sequence"/>
</dbReference>
<feature type="compositionally biased region" description="Polar residues" evidence="2">
    <location>
        <begin position="104"/>
        <end position="113"/>
    </location>
</feature>
<dbReference type="OrthoDB" id="3147752at2759"/>
<dbReference type="STRING" id="230819.A0A5C3KLI3"/>
<dbReference type="EMBL" id="ML210286">
    <property type="protein sequence ID" value="TFK20845.1"/>
    <property type="molecule type" value="Genomic_DNA"/>
</dbReference>
<protein>
    <submittedName>
        <fullName evidence="3">Uncharacterized protein</fullName>
    </submittedName>
</protein>
<keyword evidence="4" id="KW-1185">Reference proteome</keyword>
<keyword evidence="1" id="KW-0175">Coiled coil</keyword>
<evidence type="ECO:0000256" key="2">
    <source>
        <dbReference type="SAM" id="MobiDB-lite"/>
    </source>
</evidence>
<evidence type="ECO:0000313" key="4">
    <source>
        <dbReference type="Proteomes" id="UP000307440"/>
    </source>
</evidence>
<feature type="compositionally biased region" description="Polar residues" evidence="2">
    <location>
        <begin position="182"/>
        <end position="204"/>
    </location>
</feature>
<feature type="compositionally biased region" description="Low complexity" evidence="2">
    <location>
        <begin position="20"/>
        <end position="78"/>
    </location>
</feature>
<evidence type="ECO:0000256" key="1">
    <source>
        <dbReference type="SAM" id="Coils"/>
    </source>
</evidence>
<sequence>MASPFSMLSMLTKARRATAKRAQSTTSVSDETVTGTTTPATITSSPRSTTSTLPSSASSTLSSSTAASAASTLVNAAAGKDTSDTSSIRSFKLGGDKPKIRKSTLLSRMSSSAVVGESLENASRTPSRPSTPAPAAPQTAPIAQATPTASTGTANAAATVPVSAPAAVETFESTGPVLSESPKMQTTELKSTGSSDGGNSVLNGRSSSIGSAAASAAAAAAVANEEELRRLREQKLSLEAENARLEGEWKGKLEEAEAKFRVEKQLLEIDHAKAIKEVKATSEMMERENQEEKALLEARNAQLAEELAEVREMLDAERAENDAEKTKSDEALAMVERENELLEEKAKIVEATLSEAVASKELLEQTLSRYQSENDAHVQTISGLQLDIGNALEDIQRYTEDEEIYRQKEEALRGEVERIRKEKDADIDMRDQHIDSLNTRLDDTKSQAEALREVVEAKTTEKERAVDELRDQMSAYYQYVEETERRNRMLADQLKRQTMEIKFTRPAEQRFFMRRAAKDEPLDDAVRILKNLNSEIFQVAAEFADGVEDETSVDVDGVVDVEPLMQKLSGGISKDLVRALRVGYTEPDQESNPLLLQVAVQGCLVFCCNKFINSWYPFQWEHGDLLQILYNRMLETGTVCLFSGADQMLTIQTGKKDVAETWRSTTKAMLKLTSEAHPQLLSYLREQLYDILSIVGRSPSHASVENLVKSFEDKVSMIARLAVRLHLLFNGDIPCTLTTYAPQPESDFVREQQEDSYADGGEQDAETDWLSDRRVLCSSDMGLQRNASDENGDLIVQKSRVVLSTILNPEW</sequence>
<proteinExistence type="predicted"/>
<feature type="coiled-coil region" evidence="1">
    <location>
        <begin position="214"/>
        <end position="500"/>
    </location>
</feature>
<reference evidence="3 4" key="1">
    <citation type="journal article" date="2019" name="Nat. Ecol. Evol.">
        <title>Megaphylogeny resolves global patterns of mushroom evolution.</title>
        <authorList>
            <person name="Varga T."/>
            <person name="Krizsan K."/>
            <person name="Foldi C."/>
            <person name="Dima B."/>
            <person name="Sanchez-Garcia M."/>
            <person name="Sanchez-Ramirez S."/>
            <person name="Szollosi G.J."/>
            <person name="Szarkandi J.G."/>
            <person name="Papp V."/>
            <person name="Albert L."/>
            <person name="Andreopoulos W."/>
            <person name="Angelini C."/>
            <person name="Antonin V."/>
            <person name="Barry K.W."/>
            <person name="Bougher N.L."/>
            <person name="Buchanan P."/>
            <person name="Buyck B."/>
            <person name="Bense V."/>
            <person name="Catcheside P."/>
            <person name="Chovatia M."/>
            <person name="Cooper J."/>
            <person name="Damon W."/>
            <person name="Desjardin D."/>
            <person name="Finy P."/>
            <person name="Geml J."/>
            <person name="Haridas S."/>
            <person name="Hughes K."/>
            <person name="Justo A."/>
            <person name="Karasinski D."/>
            <person name="Kautmanova I."/>
            <person name="Kiss B."/>
            <person name="Kocsube S."/>
            <person name="Kotiranta H."/>
            <person name="LaButti K.M."/>
            <person name="Lechner B.E."/>
            <person name="Liimatainen K."/>
            <person name="Lipzen A."/>
            <person name="Lukacs Z."/>
            <person name="Mihaltcheva S."/>
            <person name="Morgado L.N."/>
            <person name="Niskanen T."/>
            <person name="Noordeloos M.E."/>
            <person name="Ohm R.A."/>
            <person name="Ortiz-Santana B."/>
            <person name="Ovrebo C."/>
            <person name="Racz N."/>
            <person name="Riley R."/>
            <person name="Savchenko A."/>
            <person name="Shiryaev A."/>
            <person name="Soop K."/>
            <person name="Spirin V."/>
            <person name="Szebenyi C."/>
            <person name="Tomsovsky M."/>
            <person name="Tulloss R.E."/>
            <person name="Uehling J."/>
            <person name="Grigoriev I.V."/>
            <person name="Vagvolgyi C."/>
            <person name="Papp T."/>
            <person name="Martin F.M."/>
            <person name="Miettinen O."/>
            <person name="Hibbett D.S."/>
            <person name="Nagy L.G."/>
        </authorList>
    </citation>
    <scope>NUCLEOTIDE SEQUENCE [LARGE SCALE GENOMIC DNA]</scope>
    <source>
        <strain evidence="3 4">CBS 121175</strain>
    </source>
</reference>
<name>A0A5C3KLI3_COPMA</name>
<feature type="region of interest" description="Disordered" evidence="2">
    <location>
        <begin position="173"/>
        <end position="204"/>
    </location>
</feature>
<feature type="region of interest" description="Disordered" evidence="2">
    <location>
        <begin position="1"/>
        <end position="140"/>
    </location>
</feature>